<dbReference type="EMBL" id="KK121126">
    <property type="protein sequence ID" value="KFM79762.1"/>
    <property type="molecule type" value="Genomic_DNA"/>
</dbReference>
<keyword evidence="5" id="KW-1185">Reference proteome</keyword>
<feature type="non-terminal residue" evidence="4">
    <location>
        <position position="269"/>
    </location>
</feature>
<dbReference type="Pfam" id="PF00454">
    <property type="entry name" value="PI3_PI4_kinase"/>
    <property type="match status" value="1"/>
</dbReference>
<organism evidence="4 5">
    <name type="scientific">Stegodyphus mimosarum</name>
    <name type="common">African social velvet spider</name>
    <dbReference type="NCBI Taxonomy" id="407821"/>
    <lineage>
        <taxon>Eukaryota</taxon>
        <taxon>Metazoa</taxon>
        <taxon>Ecdysozoa</taxon>
        <taxon>Arthropoda</taxon>
        <taxon>Chelicerata</taxon>
        <taxon>Arachnida</taxon>
        <taxon>Araneae</taxon>
        <taxon>Araneomorphae</taxon>
        <taxon>Entelegynae</taxon>
        <taxon>Eresoidea</taxon>
        <taxon>Eresidae</taxon>
        <taxon>Stegodyphus</taxon>
    </lineage>
</organism>
<dbReference type="OrthoDB" id="6426014at2759"/>
<accession>A0A087UQX3</accession>
<evidence type="ECO:0000313" key="5">
    <source>
        <dbReference type="Proteomes" id="UP000054359"/>
    </source>
</evidence>
<dbReference type="Gene3D" id="1.10.1070.11">
    <property type="entry name" value="Phosphatidylinositol 3-/4-kinase, catalytic domain"/>
    <property type="match status" value="1"/>
</dbReference>
<sequence length="269" mass="30684">MQFIKFEKKSVPDAYALFYMNKTRDECVKKFEEIVNLVPRNLLTKSFLKLSSSPEAFIALRTKYAASHAVICISQWIVGIGDRHLGNFLIDKKSGCEVGIDFGHAFGSATQFLPVPELVPFRLSPQYLQLMDPLKVKGIYEATMIHVLSAARSKRDLLLNIMDIFIKEPTLDWKVHAHKQKLVLGIIEEADEGDWFPKQRINIARRKLEGINPCYATREELRLGHGSKSIFRNLESICIGDSKYNIRARLGERDLTVEEQVDCLIDQAT</sequence>
<dbReference type="PANTHER" id="PTHR11139:SF68">
    <property type="entry name" value="DNA-DEPENDENT PROTEIN KINASE CATALYTIC SUBUNIT"/>
    <property type="match status" value="1"/>
</dbReference>
<keyword evidence="1" id="KW-0808">Transferase</keyword>
<evidence type="ECO:0000256" key="2">
    <source>
        <dbReference type="ARBA" id="ARBA00022777"/>
    </source>
</evidence>
<dbReference type="SMART" id="SM00146">
    <property type="entry name" value="PI3Kc"/>
    <property type="match status" value="1"/>
</dbReference>
<keyword evidence="2 4" id="KW-0418">Kinase</keyword>
<dbReference type="InterPro" id="IPR000403">
    <property type="entry name" value="PI3/4_kinase_cat_dom"/>
</dbReference>
<evidence type="ECO:0000256" key="1">
    <source>
        <dbReference type="ARBA" id="ARBA00022679"/>
    </source>
</evidence>
<dbReference type="PANTHER" id="PTHR11139">
    <property type="entry name" value="ATAXIA TELANGIECTASIA MUTATED ATM -RELATED"/>
    <property type="match status" value="1"/>
</dbReference>
<protein>
    <submittedName>
        <fullName evidence="4">DNA-dependent protein kinase catalytic subunit</fullName>
    </submittedName>
</protein>
<evidence type="ECO:0000259" key="3">
    <source>
        <dbReference type="PROSITE" id="PS50290"/>
    </source>
</evidence>
<dbReference type="GO" id="GO:0000723">
    <property type="term" value="P:telomere maintenance"/>
    <property type="evidence" value="ECO:0007669"/>
    <property type="project" value="TreeGrafter"/>
</dbReference>
<dbReference type="GO" id="GO:0004674">
    <property type="term" value="F:protein serine/threonine kinase activity"/>
    <property type="evidence" value="ECO:0007669"/>
    <property type="project" value="TreeGrafter"/>
</dbReference>
<evidence type="ECO:0000313" key="4">
    <source>
        <dbReference type="EMBL" id="KFM79762.1"/>
    </source>
</evidence>
<feature type="domain" description="PI3K/PI4K catalytic" evidence="3">
    <location>
        <begin position="1"/>
        <end position="213"/>
    </location>
</feature>
<dbReference type="OMA" id="CIRESMI"/>
<dbReference type="PROSITE" id="PS00916">
    <property type="entry name" value="PI3_4_KINASE_2"/>
    <property type="match status" value="1"/>
</dbReference>
<name>A0A087UQX3_STEMI</name>
<dbReference type="AlphaFoldDB" id="A0A087UQX3"/>
<dbReference type="SUPFAM" id="SSF56112">
    <property type="entry name" value="Protein kinase-like (PK-like)"/>
    <property type="match status" value="1"/>
</dbReference>
<reference evidence="4 5" key="1">
    <citation type="submission" date="2013-11" db="EMBL/GenBank/DDBJ databases">
        <title>Genome sequencing of Stegodyphus mimosarum.</title>
        <authorList>
            <person name="Bechsgaard J."/>
        </authorList>
    </citation>
    <scope>NUCLEOTIDE SEQUENCE [LARGE SCALE GENOMIC DNA]</scope>
</reference>
<dbReference type="InterPro" id="IPR036940">
    <property type="entry name" value="PI3/4_kinase_cat_sf"/>
</dbReference>
<dbReference type="GO" id="GO:0005634">
    <property type="term" value="C:nucleus"/>
    <property type="evidence" value="ECO:0007669"/>
    <property type="project" value="TreeGrafter"/>
</dbReference>
<dbReference type="GO" id="GO:0006302">
    <property type="term" value="P:double-strand break repair"/>
    <property type="evidence" value="ECO:0007669"/>
    <property type="project" value="TreeGrafter"/>
</dbReference>
<proteinExistence type="predicted"/>
<dbReference type="PROSITE" id="PS50290">
    <property type="entry name" value="PI3_4_KINASE_3"/>
    <property type="match status" value="1"/>
</dbReference>
<dbReference type="InterPro" id="IPR011009">
    <property type="entry name" value="Kinase-like_dom_sf"/>
</dbReference>
<gene>
    <name evidence="4" type="ORF">X975_16041</name>
</gene>
<dbReference type="InterPro" id="IPR018936">
    <property type="entry name" value="PI3/4_kinase_CS"/>
</dbReference>
<dbReference type="STRING" id="407821.A0A087UQX3"/>
<dbReference type="Proteomes" id="UP000054359">
    <property type="component" value="Unassembled WGS sequence"/>
</dbReference>
<dbReference type="InterPro" id="IPR050517">
    <property type="entry name" value="DDR_Repair_Kinase"/>
</dbReference>